<evidence type="ECO:0000256" key="1">
    <source>
        <dbReference type="SAM" id="MobiDB-lite"/>
    </source>
</evidence>
<feature type="region of interest" description="Disordered" evidence="1">
    <location>
        <begin position="1"/>
        <end position="24"/>
    </location>
</feature>
<organism evidence="2 3">
    <name type="scientific">Caerostris darwini</name>
    <dbReference type="NCBI Taxonomy" id="1538125"/>
    <lineage>
        <taxon>Eukaryota</taxon>
        <taxon>Metazoa</taxon>
        <taxon>Ecdysozoa</taxon>
        <taxon>Arthropoda</taxon>
        <taxon>Chelicerata</taxon>
        <taxon>Arachnida</taxon>
        <taxon>Araneae</taxon>
        <taxon>Araneomorphae</taxon>
        <taxon>Entelegynae</taxon>
        <taxon>Araneoidea</taxon>
        <taxon>Araneidae</taxon>
        <taxon>Caerostris</taxon>
    </lineage>
</organism>
<reference evidence="2 3" key="1">
    <citation type="submission" date="2021-06" db="EMBL/GenBank/DDBJ databases">
        <title>Caerostris darwini draft genome.</title>
        <authorList>
            <person name="Kono N."/>
            <person name="Arakawa K."/>
        </authorList>
    </citation>
    <scope>NUCLEOTIDE SEQUENCE [LARGE SCALE GENOMIC DNA]</scope>
</reference>
<name>A0AAV4PU89_9ARAC</name>
<proteinExistence type="predicted"/>
<sequence>MDQGVLYRYAPESESEEPQPVAPEHERTLIIQEHHDALTPEFNPGDQVCLTVHPVSNTAKERNAKLISLHVGPYIIYHKDPPPSIKLKV</sequence>
<dbReference type="AlphaFoldDB" id="A0AAV4PU89"/>
<dbReference type="EMBL" id="BPLQ01003292">
    <property type="protein sequence ID" value="GIX99359.1"/>
    <property type="molecule type" value="Genomic_DNA"/>
</dbReference>
<evidence type="ECO:0000313" key="2">
    <source>
        <dbReference type="EMBL" id="GIX99359.1"/>
    </source>
</evidence>
<keyword evidence="3" id="KW-1185">Reference proteome</keyword>
<protein>
    <submittedName>
        <fullName evidence="2">Uncharacterized protein</fullName>
    </submittedName>
</protein>
<dbReference type="Proteomes" id="UP001054837">
    <property type="component" value="Unassembled WGS sequence"/>
</dbReference>
<evidence type="ECO:0000313" key="3">
    <source>
        <dbReference type="Proteomes" id="UP001054837"/>
    </source>
</evidence>
<accession>A0AAV4PU89</accession>
<gene>
    <name evidence="2" type="ORF">CDAR_470241</name>
</gene>
<comment type="caution">
    <text evidence="2">The sequence shown here is derived from an EMBL/GenBank/DDBJ whole genome shotgun (WGS) entry which is preliminary data.</text>
</comment>